<dbReference type="Proteomes" id="UP000027931">
    <property type="component" value="Unassembled WGS sequence"/>
</dbReference>
<dbReference type="OrthoDB" id="9800776at2"/>
<evidence type="ECO:0000256" key="3">
    <source>
        <dbReference type="ARBA" id="ARBA00023002"/>
    </source>
</evidence>
<dbReference type="GO" id="GO:0051537">
    <property type="term" value="F:2 iron, 2 sulfur cluster binding"/>
    <property type="evidence" value="ECO:0007669"/>
    <property type="project" value="UniProtKB-KW"/>
</dbReference>
<dbReference type="InterPro" id="IPR050584">
    <property type="entry name" value="Cholesterol_7-desaturase"/>
</dbReference>
<accession>A0A074LNJ1</accession>
<dbReference type="GO" id="GO:0046872">
    <property type="term" value="F:metal ion binding"/>
    <property type="evidence" value="ECO:0007669"/>
    <property type="project" value="UniProtKB-KW"/>
</dbReference>
<sequence>MSHKPESFPSDETVFPLQWYAVAWSRDLQNKPMKRKLAGRDFVLFRDDNGQVRCVQAYCPHRGADLSLGACQGGALQCPYHGWEFAGDGQCLSIPSQPNRPIPEFAHNAAFPVMEQAQLIWVYPERLHAGQTLPNLQLFPELSDPNFVLTPFGTTWQAHVTRAVESVLDVAHLAFVHKKTIGRSLAAEIANLEFTAEGDSIKIRNGGGLLEYLYPQHWILKPSSPGKNQFIQYVTFTPVDREETALFGLAGRTFAKRIPGMNLLFGRYSNKVLQEDQAIVESQHPRPIPEALRMEAHVAADAPQVRFRQRWFEFLTGDEARVHVKESQR</sequence>
<feature type="domain" description="Rieske" evidence="6">
    <location>
        <begin position="19"/>
        <end position="122"/>
    </location>
</feature>
<dbReference type="eggNOG" id="COG4638">
    <property type="taxonomic scope" value="Bacteria"/>
</dbReference>
<dbReference type="Pfam" id="PF19112">
    <property type="entry name" value="VanA_C"/>
    <property type="match status" value="1"/>
</dbReference>
<dbReference type="SUPFAM" id="SSF50022">
    <property type="entry name" value="ISP domain"/>
    <property type="match status" value="1"/>
</dbReference>
<dbReference type="RefSeq" id="WP_038086593.1">
    <property type="nucleotide sequence ID" value="NZ_JMIR01000009.1"/>
</dbReference>
<dbReference type="EMBL" id="JMIR01000009">
    <property type="protein sequence ID" value="KEO83706.1"/>
    <property type="molecule type" value="Genomic_DNA"/>
</dbReference>
<dbReference type="GO" id="GO:0016705">
    <property type="term" value="F:oxidoreductase activity, acting on paired donors, with incorporation or reduction of molecular oxygen"/>
    <property type="evidence" value="ECO:0007669"/>
    <property type="project" value="UniProtKB-ARBA"/>
</dbReference>
<dbReference type="InterPro" id="IPR017941">
    <property type="entry name" value="Rieske_2Fe-2S"/>
</dbReference>
<evidence type="ECO:0000256" key="5">
    <source>
        <dbReference type="ARBA" id="ARBA00023014"/>
    </source>
</evidence>
<evidence type="ECO:0000256" key="1">
    <source>
        <dbReference type="ARBA" id="ARBA00022714"/>
    </source>
</evidence>
<reference evidence="7 8" key="1">
    <citation type="journal article" date="2013" name="Int. J. Syst. Evol. Microbiol.">
        <title>Tumebacillus flagellatus sp. nov., an alpha-amylase/pullulanase-producing bacterium isolated from cassava wastewater.</title>
        <authorList>
            <person name="Wang Q."/>
            <person name="Xie N."/>
            <person name="Qin Y."/>
            <person name="Shen N."/>
            <person name="Zhu J."/>
            <person name="Mi H."/>
            <person name="Huang R."/>
        </authorList>
    </citation>
    <scope>NUCLEOTIDE SEQUENCE [LARGE SCALE GENOMIC DNA]</scope>
    <source>
        <strain evidence="7 8">GST4</strain>
    </source>
</reference>
<keyword evidence="3" id="KW-0560">Oxidoreductase</keyword>
<evidence type="ECO:0000313" key="8">
    <source>
        <dbReference type="Proteomes" id="UP000027931"/>
    </source>
</evidence>
<dbReference type="PROSITE" id="PS51296">
    <property type="entry name" value="RIESKE"/>
    <property type="match status" value="1"/>
</dbReference>
<comment type="caution">
    <text evidence="7">The sequence shown here is derived from an EMBL/GenBank/DDBJ whole genome shotgun (WGS) entry which is preliminary data.</text>
</comment>
<keyword evidence="5" id="KW-0411">Iron-sulfur</keyword>
<keyword evidence="4" id="KW-0408">Iron</keyword>
<dbReference type="PANTHER" id="PTHR21266">
    <property type="entry name" value="IRON-SULFUR DOMAIN CONTAINING PROTEIN"/>
    <property type="match status" value="1"/>
</dbReference>
<name>A0A074LNJ1_9BACL</name>
<protein>
    <submittedName>
        <fullName evidence="7">2Fe-2S ferredoxin</fullName>
    </submittedName>
</protein>
<proteinExistence type="predicted"/>
<keyword evidence="8" id="KW-1185">Reference proteome</keyword>
<dbReference type="SUPFAM" id="SSF55961">
    <property type="entry name" value="Bet v1-like"/>
    <property type="match status" value="1"/>
</dbReference>
<evidence type="ECO:0000256" key="2">
    <source>
        <dbReference type="ARBA" id="ARBA00022723"/>
    </source>
</evidence>
<dbReference type="AlphaFoldDB" id="A0A074LNJ1"/>
<keyword evidence="1" id="KW-0001">2Fe-2S</keyword>
<dbReference type="InterPro" id="IPR036922">
    <property type="entry name" value="Rieske_2Fe-2S_sf"/>
</dbReference>
<gene>
    <name evidence="7" type="ORF">EL26_08625</name>
</gene>
<evidence type="ECO:0000259" key="6">
    <source>
        <dbReference type="PROSITE" id="PS51296"/>
    </source>
</evidence>
<dbReference type="InterPro" id="IPR044043">
    <property type="entry name" value="VanA_C_cat"/>
</dbReference>
<dbReference type="GO" id="GO:0004497">
    <property type="term" value="F:monooxygenase activity"/>
    <property type="evidence" value="ECO:0007669"/>
    <property type="project" value="UniProtKB-ARBA"/>
</dbReference>
<dbReference type="Gene3D" id="2.102.10.10">
    <property type="entry name" value="Rieske [2Fe-2S] iron-sulphur domain"/>
    <property type="match status" value="1"/>
</dbReference>
<organism evidence="7 8">
    <name type="scientific">Tumebacillus flagellatus</name>
    <dbReference type="NCBI Taxonomy" id="1157490"/>
    <lineage>
        <taxon>Bacteria</taxon>
        <taxon>Bacillati</taxon>
        <taxon>Bacillota</taxon>
        <taxon>Bacilli</taxon>
        <taxon>Bacillales</taxon>
        <taxon>Alicyclobacillaceae</taxon>
        <taxon>Tumebacillus</taxon>
    </lineage>
</organism>
<evidence type="ECO:0000256" key="4">
    <source>
        <dbReference type="ARBA" id="ARBA00023004"/>
    </source>
</evidence>
<dbReference type="Pfam" id="PF00355">
    <property type="entry name" value="Rieske"/>
    <property type="match status" value="1"/>
</dbReference>
<dbReference type="STRING" id="1157490.EL26_08625"/>
<dbReference type="Gene3D" id="3.90.380.10">
    <property type="entry name" value="Naphthalene 1,2-dioxygenase Alpha Subunit, Chain A, domain 1"/>
    <property type="match status" value="2"/>
</dbReference>
<keyword evidence="2" id="KW-0479">Metal-binding</keyword>
<evidence type="ECO:0000313" key="7">
    <source>
        <dbReference type="EMBL" id="KEO83706.1"/>
    </source>
</evidence>
<dbReference type="PANTHER" id="PTHR21266:SF60">
    <property type="entry name" value="3-KETOSTEROID-9-ALPHA-MONOOXYGENASE, OXYGENASE COMPONENT"/>
    <property type="match status" value="1"/>
</dbReference>